<organism evidence="1 2">
    <name type="scientific">Proteus cibi</name>
    <dbReference type="NCBI Taxonomy" id="2050966"/>
    <lineage>
        <taxon>Bacteria</taxon>
        <taxon>Pseudomonadati</taxon>
        <taxon>Pseudomonadota</taxon>
        <taxon>Gammaproteobacteria</taxon>
        <taxon>Enterobacterales</taxon>
        <taxon>Morganellaceae</taxon>
        <taxon>Proteus</taxon>
    </lineage>
</organism>
<gene>
    <name evidence="1" type="ORF">NA736_01370</name>
</gene>
<name>A0ABU6E9H3_9GAMM</name>
<reference evidence="1 2" key="1">
    <citation type="submission" date="2022-05" db="EMBL/GenBank/DDBJ databases">
        <title>Whole genome sequences of Escherichia coli of fish isolates collected from Assam, India.</title>
        <authorList>
            <person name="Sudha S."/>
            <person name="Muneeb K.H."/>
            <person name="Rakshit O."/>
            <person name="Mendem S.K."/>
            <person name="Raisen C."/>
            <person name="Holmes M.A."/>
            <person name="Shome B.R."/>
            <person name="Sivaraman G.K."/>
        </authorList>
    </citation>
    <scope>NUCLEOTIDE SEQUENCE [LARGE SCALE GENOMIC DNA]</scope>
    <source>
        <strain evidence="1 2">278</strain>
    </source>
</reference>
<sequence length="94" mass="10163">MEFKHSPAPWVAVINTDLDLPGGLIKSGDKSIVHTLQKAIGAEQARANAHLIAAAPELLEQLIRLRNKIASYKPDDEDDLDIVDAVIAKALGQQ</sequence>
<keyword evidence="2" id="KW-1185">Reference proteome</keyword>
<evidence type="ECO:0000313" key="1">
    <source>
        <dbReference type="EMBL" id="MEB6855684.1"/>
    </source>
</evidence>
<evidence type="ECO:0000313" key="2">
    <source>
        <dbReference type="Proteomes" id="UP001332939"/>
    </source>
</evidence>
<dbReference type="Proteomes" id="UP001332939">
    <property type="component" value="Unassembled WGS sequence"/>
</dbReference>
<proteinExistence type="predicted"/>
<dbReference type="EMBL" id="JAMZOO010000001">
    <property type="protein sequence ID" value="MEB6855684.1"/>
    <property type="molecule type" value="Genomic_DNA"/>
</dbReference>
<dbReference type="RefSeq" id="WP_325933893.1">
    <property type="nucleotide sequence ID" value="NZ_JAMZOO010000001.1"/>
</dbReference>
<comment type="caution">
    <text evidence="1">The sequence shown here is derived from an EMBL/GenBank/DDBJ whole genome shotgun (WGS) entry which is preliminary data.</text>
</comment>
<protein>
    <submittedName>
        <fullName evidence="1">Uncharacterized protein</fullName>
    </submittedName>
</protein>
<accession>A0ABU6E9H3</accession>